<proteinExistence type="predicted"/>
<dbReference type="Pfam" id="PF00001">
    <property type="entry name" value="7tm_1"/>
    <property type="match status" value="1"/>
</dbReference>
<keyword evidence="7 11" id="KW-0675">Receptor</keyword>
<gene>
    <name evidence="11" type="primary">ADRA1D_2</name>
    <name evidence="11" type="ORF">OS493_034093</name>
</gene>
<dbReference type="InterPro" id="IPR017452">
    <property type="entry name" value="GPCR_Rhodpsn_7TM"/>
</dbReference>
<dbReference type="InterPro" id="IPR050569">
    <property type="entry name" value="TAAR"/>
</dbReference>
<dbReference type="PROSITE" id="PS50262">
    <property type="entry name" value="G_PROTEIN_RECEP_F1_2"/>
    <property type="match status" value="1"/>
</dbReference>
<dbReference type="SUPFAM" id="SSF81321">
    <property type="entry name" value="Family A G protein-coupled receptor-like"/>
    <property type="match status" value="1"/>
</dbReference>
<feature type="domain" description="G-protein coupled receptors family 1 profile" evidence="10">
    <location>
        <begin position="65"/>
        <end position="266"/>
    </location>
</feature>
<evidence type="ECO:0000256" key="5">
    <source>
        <dbReference type="ARBA" id="ARBA00023040"/>
    </source>
</evidence>
<feature type="transmembrane region" description="Helical" evidence="9">
    <location>
        <begin position="169"/>
        <end position="189"/>
    </location>
</feature>
<feature type="transmembrane region" description="Helical" evidence="9">
    <location>
        <begin position="246"/>
        <end position="266"/>
    </location>
</feature>
<dbReference type="GO" id="GO:0004930">
    <property type="term" value="F:G protein-coupled receptor activity"/>
    <property type="evidence" value="ECO:0007669"/>
    <property type="project" value="UniProtKB-KW"/>
</dbReference>
<name>A0A9X0CHJ8_9CNID</name>
<dbReference type="Proteomes" id="UP001163046">
    <property type="component" value="Unassembled WGS sequence"/>
</dbReference>
<feature type="transmembrane region" description="Helical" evidence="9">
    <location>
        <begin position="195"/>
        <end position="215"/>
    </location>
</feature>
<dbReference type="InterPro" id="IPR000276">
    <property type="entry name" value="GPCR_Rhodpsn"/>
</dbReference>
<protein>
    <submittedName>
        <fullName evidence="11">Adrenergic receptor</fullName>
    </submittedName>
</protein>
<keyword evidence="4 9" id="KW-1133">Transmembrane helix</keyword>
<keyword evidence="5" id="KW-0297">G-protein coupled receptor</keyword>
<evidence type="ECO:0000256" key="8">
    <source>
        <dbReference type="ARBA" id="ARBA00023224"/>
    </source>
</evidence>
<feature type="transmembrane region" description="Helical" evidence="9">
    <location>
        <begin position="88"/>
        <end position="109"/>
    </location>
</feature>
<comment type="caution">
    <text evidence="11">The sequence shown here is derived from an EMBL/GenBank/DDBJ whole genome shotgun (WGS) entry which is preliminary data.</text>
</comment>
<keyword evidence="12" id="KW-1185">Reference proteome</keyword>
<evidence type="ECO:0000256" key="7">
    <source>
        <dbReference type="ARBA" id="ARBA00023170"/>
    </source>
</evidence>
<evidence type="ECO:0000313" key="12">
    <source>
        <dbReference type="Proteomes" id="UP001163046"/>
    </source>
</evidence>
<evidence type="ECO:0000256" key="1">
    <source>
        <dbReference type="ARBA" id="ARBA00004651"/>
    </source>
</evidence>
<evidence type="ECO:0000256" key="6">
    <source>
        <dbReference type="ARBA" id="ARBA00023136"/>
    </source>
</evidence>
<dbReference type="PRINTS" id="PR00237">
    <property type="entry name" value="GPCRRHODOPSN"/>
</dbReference>
<evidence type="ECO:0000256" key="9">
    <source>
        <dbReference type="SAM" id="Phobius"/>
    </source>
</evidence>
<dbReference type="PANTHER" id="PTHR24249:SF372">
    <property type="entry name" value="G-PROTEIN COUPLED RECEPTORS FAMILY 1 PROFILE DOMAIN-CONTAINING PROTEIN"/>
    <property type="match status" value="1"/>
</dbReference>
<feature type="transmembrane region" description="Helical" evidence="9">
    <location>
        <begin position="137"/>
        <end position="157"/>
    </location>
</feature>
<dbReference type="GO" id="GO:0005886">
    <property type="term" value="C:plasma membrane"/>
    <property type="evidence" value="ECO:0007669"/>
    <property type="project" value="UniProtKB-SubCell"/>
</dbReference>
<accession>A0A9X0CHJ8</accession>
<keyword evidence="8" id="KW-0807">Transducer</keyword>
<dbReference type="EMBL" id="MU827348">
    <property type="protein sequence ID" value="KAJ7352742.1"/>
    <property type="molecule type" value="Genomic_DNA"/>
</dbReference>
<evidence type="ECO:0000313" key="11">
    <source>
        <dbReference type="EMBL" id="KAJ7352742.1"/>
    </source>
</evidence>
<evidence type="ECO:0000256" key="3">
    <source>
        <dbReference type="ARBA" id="ARBA00022692"/>
    </source>
</evidence>
<evidence type="ECO:0000259" key="10">
    <source>
        <dbReference type="PROSITE" id="PS50262"/>
    </source>
</evidence>
<keyword evidence="6 9" id="KW-0472">Membrane</keyword>
<evidence type="ECO:0000256" key="4">
    <source>
        <dbReference type="ARBA" id="ARBA00022989"/>
    </source>
</evidence>
<sequence length="325" mass="36730">MHNYTDIGFTATNTRSQYLCAEQEWHTDCEKYLRSSVLELVNYSYALSVVLFALNTCLLFLSTVGNGLVFFTIVFFQVLHIIPNIGMANLAGAGCAMGLLTHSGILAAITQSTHSCAFNSQVAYITLMFSKRFIRHGLLLSLCLVTIERYIGIVYCLRYTAILSEGKMIRAVIVVWVVSCTNSVIEMTIDINDHLTKILVSVTLGCILYCNIAILRISMKHKRQIAAQQTVIQNGPPPNFRGSKTVMLIFFLVCITEIPLIVTRVFMKSSVESVLKGTRSFLPWCLTLCYSRTTLYFVVYFWRSRQLRIYTKELCKKIVQKLCLG</sequence>
<dbReference type="Gene3D" id="1.20.1070.10">
    <property type="entry name" value="Rhodopsin 7-helix transmembrane proteins"/>
    <property type="match status" value="2"/>
</dbReference>
<dbReference type="PANTHER" id="PTHR24249">
    <property type="entry name" value="HISTAMINE RECEPTOR-RELATED G-PROTEIN COUPLED RECEPTOR"/>
    <property type="match status" value="1"/>
</dbReference>
<dbReference type="AlphaFoldDB" id="A0A9X0CHJ8"/>
<evidence type="ECO:0000256" key="2">
    <source>
        <dbReference type="ARBA" id="ARBA00022475"/>
    </source>
</evidence>
<keyword evidence="2" id="KW-1003">Cell membrane</keyword>
<keyword evidence="3 9" id="KW-0812">Transmembrane</keyword>
<reference evidence="11" key="1">
    <citation type="submission" date="2023-01" db="EMBL/GenBank/DDBJ databases">
        <title>Genome assembly of the deep-sea coral Lophelia pertusa.</title>
        <authorList>
            <person name="Herrera S."/>
            <person name="Cordes E."/>
        </authorList>
    </citation>
    <scope>NUCLEOTIDE SEQUENCE</scope>
    <source>
        <strain evidence="11">USNM1676648</strain>
        <tissue evidence="11">Polyp</tissue>
    </source>
</reference>
<comment type="subcellular location">
    <subcellularLocation>
        <location evidence="1">Cell membrane</location>
        <topology evidence="1">Multi-pass membrane protein</topology>
    </subcellularLocation>
</comment>
<organism evidence="11 12">
    <name type="scientific">Desmophyllum pertusum</name>
    <dbReference type="NCBI Taxonomy" id="174260"/>
    <lineage>
        <taxon>Eukaryota</taxon>
        <taxon>Metazoa</taxon>
        <taxon>Cnidaria</taxon>
        <taxon>Anthozoa</taxon>
        <taxon>Hexacorallia</taxon>
        <taxon>Scleractinia</taxon>
        <taxon>Caryophylliina</taxon>
        <taxon>Caryophylliidae</taxon>
        <taxon>Desmophyllum</taxon>
    </lineage>
</organism>
<feature type="transmembrane region" description="Helical" evidence="9">
    <location>
        <begin position="281"/>
        <end position="302"/>
    </location>
</feature>
<feature type="transmembrane region" description="Helical" evidence="9">
    <location>
        <begin position="43"/>
        <end position="76"/>
    </location>
</feature>